<dbReference type="KEGG" id="pfd:PFDG_03956"/>
<gene>
    <name evidence="3" type="ORF">PFDG_03956</name>
</gene>
<evidence type="ECO:0000256" key="1">
    <source>
        <dbReference type="SAM" id="MobiDB-lite"/>
    </source>
</evidence>
<keyword evidence="2" id="KW-0812">Transmembrane</keyword>
<feature type="compositionally biased region" description="Low complexity" evidence="1">
    <location>
        <begin position="636"/>
        <end position="653"/>
    </location>
</feature>
<dbReference type="OrthoDB" id="378389at2759"/>
<dbReference type="EMBL" id="DS016612">
    <property type="protein sequence ID" value="KOB87621.1"/>
    <property type="molecule type" value="Genomic_DNA"/>
</dbReference>
<dbReference type="AlphaFoldDB" id="A0A0L7M446"/>
<feature type="transmembrane region" description="Helical" evidence="2">
    <location>
        <begin position="950"/>
        <end position="974"/>
    </location>
</feature>
<dbReference type="Proteomes" id="UP000054282">
    <property type="component" value="Unassembled WGS sequence"/>
</dbReference>
<keyword evidence="2" id="KW-0472">Membrane</keyword>
<proteinExistence type="predicted"/>
<sequence>MILNITNDNNENMCMYLHLLYICSLYNEHILYNKYHKQNIEKIILCFYDTLEYLNLYTCTHILCVLAYLNIKNDEYPYFFNKILNVFRHNIKKLNKSILLVNILWSLCLIEVPCSEFLKDISGYIINILHYIPLSEFITISCCFGCQKIILINKYWKNVKKTKEPNILHKYIMNISQDTINDYRQYEKDINTFYTEKKLYPYYFYRKPVCHSIIFKILAYNFLHYEQINKKKQQQQQEEKEQEKEQQQQEEKEQQQEESNYKINYDDNKNLVSSYKKGMTNRSLSVENRHEKENSKNKKGPLQNFRFNSSNVYGNIKNALIKNYNLQNNDVVKNDNDLTTCEKKQHLPFSTTCVDIYHNNNKKNEEHNRNINIDIDCNHTFSYTQNNIINSFKNDWKNNINKKKNFKKFKEYYNIYDNKNNNYDFLLNSYERILFTNLIEDCCNNINKLNSIHLIELLYTLSILHIDKSKIVKVIERNMNKNIFYEHYEKFIDKIKKKKLQNINKNVNININKNVNININKNVNINDININDLDKNFNMDDEMKNEKDDLIILNYIYNKFVKENPQFINKNDLDNHFLLIVNNIYFCKYINDDIFLNIIKFNKDLTGTKTNINHTTTTNHDKNNDHNNKNNDHNNKNNNNNNKNNDHNNNNKNNSTFFKLKNIFCGAAFKDKECVKQDIHHNNELTQSNQNHLINKIKDDKHHYFISQKEGSDNINNQYNQQIRNTDYNNHIHIYDKRDNNVYNNIYNIHNTHNEQYDKSNINICQDKHISLYNNKNTHTNYSQQDDFMSNEKKKLYYQDEKNIYKDTYNNIPSSNNYNGYLGEHNHDITSDTNNSPEIYSDNTSTKLYNLKKDLQNTFKASISYYNNKSKHNNINNDTDHKENFLPSEIYNNIVKNRNIKNIISNYKENQIIDETNLRNNNSYEEKKKQKQKQKQNQNNVKYNYYHFNFYQIFILLLQISMISLFLFIIIFIYTSLR</sequence>
<protein>
    <submittedName>
        <fullName evidence="3">Uncharacterized protein</fullName>
    </submittedName>
</protein>
<feature type="region of interest" description="Disordered" evidence="1">
    <location>
        <begin position="615"/>
        <end position="653"/>
    </location>
</feature>
<accession>A0A0L7M446</accession>
<organism evidence="3 4">
    <name type="scientific">Plasmodium falciparum (isolate Dd2)</name>
    <dbReference type="NCBI Taxonomy" id="57267"/>
    <lineage>
        <taxon>Eukaryota</taxon>
        <taxon>Sar</taxon>
        <taxon>Alveolata</taxon>
        <taxon>Apicomplexa</taxon>
        <taxon>Aconoidasida</taxon>
        <taxon>Haemosporida</taxon>
        <taxon>Plasmodiidae</taxon>
        <taxon>Plasmodium</taxon>
        <taxon>Plasmodium (Laverania)</taxon>
    </lineage>
</organism>
<reference evidence="4" key="2">
    <citation type="submission" date="2006-09" db="EMBL/GenBank/DDBJ databases">
        <title>The genome sequence of Plasmodium falciparum Dd2.</title>
        <authorList>
            <consortium name="The Broad Institute Genome Sequencing Platform"/>
            <person name="Birren B."/>
            <person name="Lander E."/>
            <person name="Galagan J."/>
            <person name="Nusbaum C."/>
            <person name="Devon K."/>
            <person name="Henn M."/>
            <person name="Jaffe D."/>
            <person name="Butler J."/>
            <person name="Alvarez P."/>
            <person name="Gnerre S."/>
            <person name="Grabherr M."/>
            <person name="Kleber M."/>
            <person name="Mauceli E."/>
            <person name="Brockman W."/>
            <person name="MacCallum I.A."/>
            <person name="Rounsley S."/>
            <person name="Young S."/>
            <person name="LaButti K."/>
            <person name="Pushparaj V."/>
            <person name="DeCaprio D."/>
            <person name="Crawford M."/>
            <person name="Koehrsen M."/>
            <person name="Engels R."/>
            <person name="Montgomery P."/>
            <person name="Pearson M."/>
            <person name="Howarth C."/>
            <person name="Larson L."/>
            <person name="Luoma S."/>
            <person name="White J."/>
            <person name="Kodira C."/>
            <person name="Zeng Q."/>
            <person name="O'Leary S."/>
            <person name="Yandava C."/>
            <person name="Alvarado L."/>
            <person name="Wirth D."/>
            <person name="Volkman S."/>
            <person name="Hartl D."/>
        </authorList>
    </citation>
    <scope>NUCLEOTIDE SEQUENCE [LARGE SCALE GENOMIC DNA]</scope>
</reference>
<keyword evidence="2" id="KW-1133">Transmembrane helix</keyword>
<evidence type="ECO:0000313" key="4">
    <source>
        <dbReference type="Proteomes" id="UP000054282"/>
    </source>
</evidence>
<feature type="compositionally biased region" description="Basic and acidic residues" evidence="1">
    <location>
        <begin position="619"/>
        <end position="635"/>
    </location>
</feature>
<name>A0A0L7M446_PLAF4</name>
<evidence type="ECO:0000313" key="3">
    <source>
        <dbReference type="EMBL" id="KOB87621.1"/>
    </source>
</evidence>
<feature type="compositionally biased region" description="Basic and acidic residues" evidence="1">
    <location>
        <begin position="287"/>
        <end position="296"/>
    </location>
</feature>
<feature type="region of interest" description="Disordered" evidence="1">
    <location>
        <begin position="234"/>
        <end position="306"/>
    </location>
</feature>
<reference evidence="4" key="1">
    <citation type="submission" date="2006-09" db="EMBL/GenBank/DDBJ databases">
        <title>Annotation of Plasmodium falciparum Dd2.</title>
        <authorList>
            <consortium name="The Broad Institute Genome Sequencing Platform"/>
            <person name="Volkman S.K."/>
            <person name="Neafsey D.E."/>
            <person name="Dash A.P."/>
            <person name="Chitnis C.E."/>
            <person name="Hartl D.L."/>
            <person name="Young S.K."/>
            <person name="Zeng Q."/>
            <person name="Koehrsen M."/>
            <person name="Alvarado L."/>
            <person name="Berlin A."/>
            <person name="Borenstein D."/>
            <person name="Chapman S.B."/>
            <person name="Chen Z."/>
            <person name="Engels R."/>
            <person name="Freedman E."/>
            <person name="Gellesch M."/>
            <person name="Goldberg J."/>
            <person name="Griggs A."/>
            <person name="Gujja S."/>
            <person name="Heilman E.R."/>
            <person name="Heiman D.I."/>
            <person name="Howarth C."/>
            <person name="Jen D."/>
            <person name="Larson L."/>
            <person name="Mehta T."/>
            <person name="Neiman D."/>
            <person name="Park D."/>
            <person name="Pearson M."/>
            <person name="Roberts A."/>
            <person name="Saif S."/>
            <person name="Shea T."/>
            <person name="Shenoy N."/>
            <person name="Sisk P."/>
            <person name="Stolte C."/>
            <person name="Sykes S."/>
            <person name="Walk T."/>
            <person name="White J."/>
            <person name="Yandava C."/>
            <person name="Haas B."/>
            <person name="Henn M.R."/>
            <person name="Nusbaum C."/>
            <person name="Birren B."/>
        </authorList>
    </citation>
    <scope>NUCLEOTIDE SEQUENCE [LARGE SCALE GENOMIC DNA]</scope>
</reference>
<evidence type="ECO:0000256" key="2">
    <source>
        <dbReference type="SAM" id="Phobius"/>
    </source>
</evidence>
<feature type="compositionally biased region" description="Basic and acidic residues" evidence="1">
    <location>
        <begin position="237"/>
        <end position="255"/>
    </location>
</feature>
<dbReference type="OMA" id="QIPHINL"/>